<name>A0A5J4FXX6_9FLAO</name>
<accession>A0A5J4FXX6</accession>
<feature type="transmembrane region" description="Helical" evidence="1">
    <location>
        <begin position="12"/>
        <end position="32"/>
    </location>
</feature>
<dbReference type="InterPro" id="IPR004891">
    <property type="entry name" value="Mercury-R_MerC"/>
</dbReference>
<keyword evidence="1" id="KW-0812">Transmembrane</keyword>
<dbReference type="RefSeq" id="WP_151893967.1">
    <property type="nucleotide sequence ID" value="NZ_BKCF01000002.1"/>
</dbReference>
<gene>
    <name evidence="2" type="ORF">ULMS_15400</name>
</gene>
<dbReference type="OrthoDB" id="1274419at2"/>
<feature type="transmembrane region" description="Helical" evidence="1">
    <location>
        <begin position="68"/>
        <end position="85"/>
    </location>
</feature>
<dbReference type="AlphaFoldDB" id="A0A5J4FXX6"/>
<dbReference type="EMBL" id="BKCF01000002">
    <property type="protein sequence ID" value="GEQ86032.1"/>
    <property type="molecule type" value="Genomic_DNA"/>
</dbReference>
<evidence type="ECO:0008006" key="4">
    <source>
        <dbReference type="Google" id="ProtNLM"/>
    </source>
</evidence>
<protein>
    <recommendedName>
        <fullName evidence="4">MerC mercury resistance protein</fullName>
    </recommendedName>
</protein>
<feature type="transmembrane region" description="Helical" evidence="1">
    <location>
        <begin position="91"/>
        <end position="109"/>
    </location>
</feature>
<dbReference type="Pfam" id="PF03203">
    <property type="entry name" value="MerC"/>
    <property type="match status" value="1"/>
</dbReference>
<evidence type="ECO:0000256" key="1">
    <source>
        <dbReference type="SAM" id="Phobius"/>
    </source>
</evidence>
<organism evidence="2 3">
    <name type="scientific">Patiriisocius marinistellae</name>
    <dbReference type="NCBI Taxonomy" id="2494560"/>
    <lineage>
        <taxon>Bacteria</taxon>
        <taxon>Pseudomonadati</taxon>
        <taxon>Bacteroidota</taxon>
        <taxon>Flavobacteriia</taxon>
        <taxon>Flavobacteriales</taxon>
        <taxon>Flavobacteriaceae</taxon>
        <taxon>Patiriisocius</taxon>
    </lineage>
</organism>
<feature type="transmembrane region" description="Helical" evidence="1">
    <location>
        <begin position="38"/>
        <end position="56"/>
    </location>
</feature>
<keyword evidence="1" id="KW-1133">Transmembrane helix</keyword>
<keyword evidence="3" id="KW-1185">Reference proteome</keyword>
<evidence type="ECO:0000313" key="3">
    <source>
        <dbReference type="Proteomes" id="UP000326994"/>
    </source>
</evidence>
<keyword evidence="1" id="KW-0472">Membrane</keyword>
<reference evidence="2 3" key="1">
    <citation type="submission" date="2019-08" db="EMBL/GenBank/DDBJ databases">
        <title>Ulvibacter marinistellae sp. nov., isolated from a starfish, Patiria pectinifera.</title>
        <authorList>
            <person name="Kawano K."/>
            <person name="Ushijima N."/>
            <person name="Kihara M."/>
            <person name="Itoh H."/>
        </authorList>
    </citation>
    <scope>NUCLEOTIDE SEQUENCE [LARGE SCALE GENOMIC DNA]</scope>
    <source>
        <strain evidence="2 3">KK4</strain>
    </source>
</reference>
<proteinExistence type="predicted"/>
<dbReference type="GO" id="GO:0016020">
    <property type="term" value="C:membrane"/>
    <property type="evidence" value="ECO:0007669"/>
    <property type="project" value="InterPro"/>
</dbReference>
<sequence length="117" mass="13130">MTQTKKIYWADKLGAISAFLCIIHCLAVPTFLAMGIGFLSNPIIAALFIIIAFISIYKTTKGNFTKGISVFLWVAFAGFLISILFEDRGEIFEYGTFIFSSSIILGHFYNMRYCLNS</sequence>
<evidence type="ECO:0000313" key="2">
    <source>
        <dbReference type="EMBL" id="GEQ86032.1"/>
    </source>
</evidence>
<dbReference type="GO" id="GO:0015097">
    <property type="term" value="F:mercury ion transmembrane transporter activity"/>
    <property type="evidence" value="ECO:0007669"/>
    <property type="project" value="InterPro"/>
</dbReference>
<comment type="caution">
    <text evidence="2">The sequence shown here is derived from an EMBL/GenBank/DDBJ whole genome shotgun (WGS) entry which is preliminary data.</text>
</comment>
<dbReference type="Proteomes" id="UP000326994">
    <property type="component" value="Unassembled WGS sequence"/>
</dbReference>